<protein>
    <recommendedName>
        <fullName evidence="3">Transglutaminase-like domain-containing protein</fullName>
    </recommendedName>
</protein>
<organism evidence="1 2">
    <name type="scientific">Candidatus Zambryskibacteria bacterium CG11_big_fil_rev_8_21_14_0_20_40_24</name>
    <dbReference type="NCBI Taxonomy" id="1975116"/>
    <lineage>
        <taxon>Bacteria</taxon>
        <taxon>Candidatus Zambryskiibacteriota</taxon>
    </lineage>
</organism>
<accession>A0A2H0K6X1</accession>
<name>A0A2H0K6X1_9BACT</name>
<evidence type="ECO:0008006" key="3">
    <source>
        <dbReference type="Google" id="ProtNLM"/>
    </source>
</evidence>
<gene>
    <name evidence="1" type="ORF">COV95_01105</name>
</gene>
<dbReference type="Proteomes" id="UP000229834">
    <property type="component" value="Unassembled WGS sequence"/>
</dbReference>
<dbReference type="AlphaFoldDB" id="A0A2H0K6X1"/>
<proteinExistence type="predicted"/>
<comment type="caution">
    <text evidence="1">The sequence shown here is derived from an EMBL/GenBank/DDBJ whole genome shotgun (WGS) entry which is preliminary data.</text>
</comment>
<evidence type="ECO:0000313" key="1">
    <source>
        <dbReference type="EMBL" id="PIQ67001.1"/>
    </source>
</evidence>
<evidence type="ECO:0000313" key="2">
    <source>
        <dbReference type="Proteomes" id="UP000229834"/>
    </source>
</evidence>
<sequence>MDRFWRKLNKEENVLFKRLNTPQKIQNFLESLPINFEKRGETLYSPRNVLVKNKAHCFEGAIFATAILMYHGHRPILLDLKTKFNDESHVVALFKKEGKWGAISKTNHASLRYRDPVYKSVREIVMSYFHEYFLNSNGEKTLRSYATANLKKIKKNWIIDENNLWYIDNMLDNIKHTKILNKKEARQLRSADTIERIVGKITVWKKL</sequence>
<reference evidence="1 2" key="1">
    <citation type="submission" date="2017-09" db="EMBL/GenBank/DDBJ databases">
        <title>Depth-based differentiation of microbial function through sediment-hosted aquifers and enrichment of novel symbionts in the deep terrestrial subsurface.</title>
        <authorList>
            <person name="Probst A.J."/>
            <person name="Ladd B."/>
            <person name="Jarett J.K."/>
            <person name="Geller-Mcgrath D.E."/>
            <person name="Sieber C.M."/>
            <person name="Emerson J.B."/>
            <person name="Anantharaman K."/>
            <person name="Thomas B.C."/>
            <person name="Malmstrom R."/>
            <person name="Stieglmeier M."/>
            <person name="Klingl A."/>
            <person name="Woyke T."/>
            <person name="Ryan C.M."/>
            <person name="Banfield J.F."/>
        </authorList>
    </citation>
    <scope>NUCLEOTIDE SEQUENCE [LARGE SCALE GENOMIC DNA]</scope>
    <source>
        <strain evidence="1">CG11_big_fil_rev_8_21_14_0_20_40_24</strain>
    </source>
</reference>
<dbReference type="EMBL" id="PCVC01000035">
    <property type="protein sequence ID" value="PIQ67001.1"/>
    <property type="molecule type" value="Genomic_DNA"/>
</dbReference>